<feature type="non-terminal residue" evidence="1">
    <location>
        <position position="48"/>
    </location>
</feature>
<evidence type="ECO:0000313" key="1">
    <source>
        <dbReference type="EMBL" id="GAJ05077.1"/>
    </source>
</evidence>
<dbReference type="AlphaFoldDB" id="X1UNB1"/>
<proteinExistence type="predicted"/>
<reference evidence="1" key="1">
    <citation type="journal article" date="2014" name="Front. Microbiol.">
        <title>High frequency of phylogenetically diverse reductive dehalogenase-homologous genes in deep subseafloor sedimentary metagenomes.</title>
        <authorList>
            <person name="Kawai M."/>
            <person name="Futagami T."/>
            <person name="Toyoda A."/>
            <person name="Takaki Y."/>
            <person name="Nishi S."/>
            <person name="Hori S."/>
            <person name="Arai W."/>
            <person name="Tsubouchi T."/>
            <person name="Morono Y."/>
            <person name="Uchiyama I."/>
            <person name="Ito T."/>
            <person name="Fujiyama A."/>
            <person name="Inagaki F."/>
            <person name="Takami H."/>
        </authorList>
    </citation>
    <scope>NUCLEOTIDE SEQUENCE</scope>
    <source>
        <strain evidence="1">Expedition CK06-06</strain>
    </source>
</reference>
<name>X1UNB1_9ZZZZ</name>
<protein>
    <submittedName>
        <fullName evidence="1">Uncharacterized protein</fullName>
    </submittedName>
</protein>
<dbReference type="EMBL" id="BARW01030362">
    <property type="protein sequence ID" value="GAJ05077.1"/>
    <property type="molecule type" value="Genomic_DNA"/>
</dbReference>
<organism evidence="1">
    <name type="scientific">marine sediment metagenome</name>
    <dbReference type="NCBI Taxonomy" id="412755"/>
    <lineage>
        <taxon>unclassified sequences</taxon>
        <taxon>metagenomes</taxon>
        <taxon>ecological metagenomes</taxon>
    </lineage>
</organism>
<gene>
    <name evidence="1" type="ORF">S12H4_48560</name>
</gene>
<sequence>MMVLLKATEFAQSSGQKKAFNLNDIAVEAQAIIEDARREREKIMDQDQ</sequence>
<accession>X1UNB1</accession>
<comment type="caution">
    <text evidence="1">The sequence shown here is derived from an EMBL/GenBank/DDBJ whole genome shotgun (WGS) entry which is preliminary data.</text>
</comment>